<keyword evidence="1" id="KW-1133">Transmembrane helix</keyword>
<evidence type="ECO:0000256" key="1">
    <source>
        <dbReference type="SAM" id="Phobius"/>
    </source>
</evidence>
<accession>A0A853ITK3</accession>
<protein>
    <submittedName>
        <fullName evidence="3">IPTL-CTERM sorting domain-containing protein</fullName>
    </submittedName>
</protein>
<comment type="caution">
    <text evidence="3">The sequence shown here is derived from an EMBL/GenBank/DDBJ whole genome shotgun (WGS) entry which is preliminary data.</text>
</comment>
<keyword evidence="4" id="KW-1185">Reference proteome</keyword>
<feature type="transmembrane region" description="Helical" evidence="1">
    <location>
        <begin position="6"/>
        <end position="24"/>
    </location>
</feature>
<gene>
    <name evidence="3" type="ORF">H0I39_12900</name>
</gene>
<dbReference type="NCBIfam" id="TIGR04174">
    <property type="entry name" value="IPTL_CTERM"/>
    <property type="match status" value="1"/>
</dbReference>
<dbReference type="AlphaFoldDB" id="A0A853ITK3"/>
<dbReference type="Proteomes" id="UP000589716">
    <property type="component" value="Unassembled WGS sequence"/>
</dbReference>
<reference evidence="3 4" key="1">
    <citation type="submission" date="2020-07" db="EMBL/GenBank/DDBJ databases">
        <authorList>
            <person name="Maaloum M."/>
        </authorList>
    </citation>
    <scope>NUCLEOTIDE SEQUENCE [LARGE SCALE GENOMIC DNA]</scope>
    <source>
        <strain evidence="3 4">GCS-AN-3</strain>
    </source>
</reference>
<keyword evidence="1" id="KW-0472">Membrane</keyword>
<proteinExistence type="predicted"/>
<dbReference type="EMBL" id="JACCKX010000001">
    <property type="protein sequence ID" value="NZA02435.1"/>
    <property type="molecule type" value="Genomic_DNA"/>
</dbReference>
<feature type="domain" description="IPTL-CTERM protein sorting" evidence="2">
    <location>
        <begin position="2"/>
        <end position="31"/>
    </location>
</feature>
<evidence type="ECO:0000313" key="3">
    <source>
        <dbReference type="EMBL" id="NZA02435.1"/>
    </source>
</evidence>
<keyword evidence="1" id="KW-0812">Transmembrane</keyword>
<organism evidence="3 4">
    <name type="scientific">Ottowia beijingensis</name>
    <dbReference type="NCBI Taxonomy" id="1207057"/>
    <lineage>
        <taxon>Bacteria</taxon>
        <taxon>Pseudomonadati</taxon>
        <taxon>Pseudomonadota</taxon>
        <taxon>Betaproteobacteria</taxon>
        <taxon>Burkholderiales</taxon>
        <taxon>Comamonadaceae</taxon>
        <taxon>Ottowia</taxon>
    </lineage>
</organism>
<evidence type="ECO:0000313" key="4">
    <source>
        <dbReference type="Proteomes" id="UP000589716"/>
    </source>
</evidence>
<dbReference type="InterPro" id="IPR026442">
    <property type="entry name" value="IPTL_CTERM"/>
</dbReference>
<sequence>MAAVPTLGEWGLMMLGLLAAGVGARNLRQRR</sequence>
<dbReference type="Pfam" id="PF18203">
    <property type="entry name" value="IPTL-CTERM"/>
    <property type="match status" value="1"/>
</dbReference>
<name>A0A853ITK3_9BURK</name>
<evidence type="ECO:0000259" key="2">
    <source>
        <dbReference type="Pfam" id="PF18203"/>
    </source>
</evidence>